<reference evidence="1" key="2">
    <citation type="journal article" date="2023" name="Curr. Microbiol.">
        <title>Granulicatella seriolae sp. nov., a Novel Facultative Anaerobe Isolated from Yellowtail Marine Fish.</title>
        <authorList>
            <person name="Lee M."/>
            <person name="Choi Y.J."/>
            <person name="Farooq A."/>
            <person name="Jeong J.B."/>
            <person name="Jung M.Y."/>
        </authorList>
    </citation>
    <scope>NUCLEOTIDE SEQUENCE</scope>
    <source>
        <strain evidence="1">S8</strain>
    </source>
</reference>
<dbReference type="EMBL" id="JANHNZ010000007">
    <property type="protein sequence ID" value="MCQ9210422.1"/>
    <property type="molecule type" value="Genomic_DNA"/>
</dbReference>
<evidence type="ECO:0000313" key="1">
    <source>
        <dbReference type="EMBL" id="MCQ9210422.1"/>
    </source>
</evidence>
<evidence type="ECO:0000313" key="2">
    <source>
        <dbReference type="Proteomes" id="UP001059480"/>
    </source>
</evidence>
<sequence>MAKEKWNGTPQEIERVKDLYKDYQVMPYISPERDLNDWLAQVELSSSKLVPKRNMLMLEEGLLPGHIIVLWRVQFGTYTTTTVISKYFEHMYGVNGKQAMAELIEKGMVVEERALDSLDHLTAPMLKKFLKDKGVAGLSKMTKRELEESIHANFTEEELAPYFDIRGYHLTELGEKVLANHPEVIEKHPKKKF</sequence>
<gene>
    <name evidence="1" type="ORF">NPA36_07640</name>
</gene>
<organism evidence="1 2">
    <name type="scientific">Granulicatella seriolae</name>
    <dbReference type="NCBI Taxonomy" id="2967226"/>
    <lineage>
        <taxon>Bacteria</taxon>
        <taxon>Bacillati</taxon>
        <taxon>Bacillota</taxon>
        <taxon>Bacilli</taxon>
        <taxon>Lactobacillales</taxon>
        <taxon>Carnobacteriaceae</taxon>
        <taxon>Granulicatella</taxon>
    </lineage>
</organism>
<name>A0ABT1WPY5_9LACT</name>
<comment type="caution">
    <text evidence="1">The sequence shown here is derived from an EMBL/GenBank/DDBJ whole genome shotgun (WGS) entry which is preliminary data.</text>
</comment>
<protein>
    <submittedName>
        <fullName evidence="1">Uncharacterized protein</fullName>
    </submittedName>
</protein>
<proteinExistence type="predicted"/>
<reference evidence="1" key="1">
    <citation type="submission" date="2022-07" db="EMBL/GenBank/DDBJ databases">
        <authorList>
            <person name="Jung M.-Y."/>
            <person name="Lee M."/>
        </authorList>
    </citation>
    <scope>NUCLEOTIDE SEQUENCE</scope>
    <source>
        <strain evidence="1">S8</strain>
    </source>
</reference>
<keyword evidence="2" id="KW-1185">Reference proteome</keyword>
<dbReference type="RefSeq" id="WP_256945535.1">
    <property type="nucleotide sequence ID" value="NZ_JANHNZ010000007.1"/>
</dbReference>
<reference evidence="1" key="3">
    <citation type="journal article" date="2023" name="Microbiol. Resour. Announc.">
        <title>Draft Genome Sequence of Granulicatella sp. Strain S8, Isolated from a Marine Fish, Seriola quinqueradiata.</title>
        <authorList>
            <person name="Lee M."/>
            <person name="Farooq A."/>
            <person name="Jeong J.B."/>
            <person name="Jung M.Y."/>
        </authorList>
    </citation>
    <scope>NUCLEOTIDE SEQUENCE</scope>
    <source>
        <strain evidence="1">S8</strain>
    </source>
</reference>
<dbReference type="Proteomes" id="UP001059480">
    <property type="component" value="Unassembled WGS sequence"/>
</dbReference>
<accession>A0ABT1WPY5</accession>